<dbReference type="RefSeq" id="WP_309755278.1">
    <property type="nucleotide sequence ID" value="NZ_JAVJAF010000001.1"/>
</dbReference>
<evidence type="ECO:0000256" key="3">
    <source>
        <dbReference type="ARBA" id="ARBA00023002"/>
    </source>
</evidence>
<accession>A0AAJ2BIB9</accession>
<organism evidence="7 8">
    <name type="scientific">Pseudomonas oryzihabitans</name>
    <dbReference type="NCBI Taxonomy" id="47885"/>
    <lineage>
        <taxon>Bacteria</taxon>
        <taxon>Pseudomonadati</taxon>
        <taxon>Pseudomonadota</taxon>
        <taxon>Gammaproteobacteria</taxon>
        <taxon>Pseudomonadales</taxon>
        <taxon>Pseudomonadaceae</taxon>
        <taxon>Pseudomonas</taxon>
    </lineage>
</organism>
<comment type="caution">
    <text evidence="7">The sequence shown here is derived from an EMBL/GenBank/DDBJ whole genome shotgun (WGS) entry which is preliminary data.</text>
</comment>
<evidence type="ECO:0000313" key="7">
    <source>
        <dbReference type="EMBL" id="MDR6232960.1"/>
    </source>
</evidence>
<keyword evidence="2" id="KW-0479">Metal-binding</keyword>
<dbReference type="PANTHER" id="PTHR44379">
    <property type="entry name" value="OXIDOREDUCTASE WITH IRON-SULFUR SUBUNIT"/>
    <property type="match status" value="1"/>
</dbReference>
<dbReference type="InterPro" id="IPR036884">
    <property type="entry name" value="2Fe-2S-bd_dom_sf"/>
</dbReference>
<evidence type="ECO:0000313" key="8">
    <source>
        <dbReference type="Proteomes" id="UP001268036"/>
    </source>
</evidence>
<dbReference type="InterPro" id="IPR051452">
    <property type="entry name" value="Diverse_Oxidoreductases"/>
</dbReference>
<evidence type="ECO:0000256" key="4">
    <source>
        <dbReference type="ARBA" id="ARBA00023004"/>
    </source>
</evidence>
<dbReference type="PROSITE" id="PS51085">
    <property type="entry name" value="2FE2S_FER_2"/>
    <property type="match status" value="1"/>
</dbReference>
<dbReference type="Proteomes" id="UP001268036">
    <property type="component" value="Unassembled WGS sequence"/>
</dbReference>
<dbReference type="PANTHER" id="PTHR44379:SF6">
    <property type="entry name" value="BLR6046 PROTEIN"/>
    <property type="match status" value="1"/>
</dbReference>
<keyword evidence="4" id="KW-0408">Iron</keyword>
<keyword evidence="1" id="KW-0001">2Fe-2S</keyword>
<dbReference type="Pfam" id="PF01799">
    <property type="entry name" value="Fer2_2"/>
    <property type="match status" value="1"/>
</dbReference>
<sequence>MAAIELRVNGETRPLDVDLRMPLLDALRDELGLKGPKFGCGLGECGACTVLADGKPVRACLLPAASFVGRELLTLEGLGTPDAPHALQQAFIEEQAAQCGYCIPGMVMTARALLERVPEPSDAQIRQALAANFCGCGTHYRILRAVKRAAVLLRDGGKAPA</sequence>
<feature type="domain" description="2Fe-2S ferredoxin-type" evidence="6">
    <location>
        <begin position="2"/>
        <end position="78"/>
    </location>
</feature>
<reference evidence="7" key="1">
    <citation type="submission" date="2023-08" db="EMBL/GenBank/DDBJ databases">
        <title>Functional and genomic diversity of the sorghum phyllosphere microbiome.</title>
        <authorList>
            <person name="Shade A."/>
        </authorList>
    </citation>
    <scope>NUCLEOTIDE SEQUENCE</scope>
    <source>
        <strain evidence="7">SORGH_AS_0201</strain>
    </source>
</reference>
<dbReference type="InterPro" id="IPR002888">
    <property type="entry name" value="2Fe-2S-bd"/>
</dbReference>
<evidence type="ECO:0000256" key="2">
    <source>
        <dbReference type="ARBA" id="ARBA00022723"/>
    </source>
</evidence>
<gene>
    <name evidence="7" type="ORF">QE440_000701</name>
</gene>
<evidence type="ECO:0000259" key="6">
    <source>
        <dbReference type="PROSITE" id="PS51085"/>
    </source>
</evidence>
<dbReference type="AlphaFoldDB" id="A0AAJ2BIB9"/>
<dbReference type="Pfam" id="PF00111">
    <property type="entry name" value="Fer2"/>
    <property type="match status" value="1"/>
</dbReference>
<dbReference type="GO" id="GO:0046872">
    <property type="term" value="F:metal ion binding"/>
    <property type="evidence" value="ECO:0007669"/>
    <property type="project" value="UniProtKB-KW"/>
</dbReference>
<protein>
    <submittedName>
        <fullName evidence="7">Nicotinate dehydrogenase subunit A</fullName>
        <ecNumber evidence="7">1.17.2.1</ecNumber>
    </submittedName>
</protein>
<dbReference type="InterPro" id="IPR001041">
    <property type="entry name" value="2Fe-2S_ferredoxin-type"/>
</dbReference>
<dbReference type="GO" id="GO:0016491">
    <property type="term" value="F:oxidoreductase activity"/>
    <property type="evidence" value="ECO:0007669"/>
    <property type="project" value="UniProtKB-KW"/>
</dbReference>
<dbReference type="SUPFAM" id="SSF54292">
    <property type="entry name" value="2Fe-2S ferredoxin-like"/>
    <property type="match status" value="1"/>
</dbReference>
<evidence type="ECO:0000256" key="1">
    <source>
        <dbReference type="ARBA" id="ARBA00022714"/>
    </source>
</evidence>
<proteinExistence type="predicted"/>
<name>A0AAJ2BIB9_9PSED</name>
<dbReference type="EMBL" id="JAVJAF010000001">
    <property type="protein sequence ID" value="MDR6232960.1"/>
    <property type="molecule type" value="Genomic_DNA"/>
</dbReference>
<dbReference type="EC" id="1.17.2.1" evidence="7"/>
<dbReference type="SUPFAM" id="SSF47741">
    <property type="entry name" value="CO dehydrogenase ISP C-domain like"/>
    <property type="match status" value="1"/>
</dbReference>
<dbReference type="InterPro" id="IPR012675">
    <property type="entry name" value="Beta-grasp_dom_sf"/>
</dbReference>
<evidence type="ECO:0000256" key="5">
    <source>
        <dbReference type="ARBA" id="ARBA00023014"/>
    </source>
</evidence>
<dbReference type="CDD" id="cd00207">
    <property type="entry name" value="fer2"/>
    <property type="match status" value="1"/>
</dbReference>
<dbReference type="InterPro" id="IPR036010">
    <property type="entry name" value="2Fe-2S_ferredoxin-like_sf"/>
</dbReference>
<dbReference type="GO" id="GO:0051537">
    <property type="term" value="F:2 iron, 2 sulfur cluster binding"/>
    <property type="evidence" value="ECO:0007669"/>
    <property type="project" value="UniProtKB-KW"/>
</dbReference>
<keyword evidence="5" id="KW-0411">Iron-sulfur</keyword>
<dbReference type="PROSITE" id="PS00197">
    <property type="entry name" value="2FE2S_FER_1"/>
    <property type="match status" value="1"/>
</dbReference>
<dbReference type="Gene3D" id="1.10.150.120">
    <property type="entry name" value="[2Fe-2S]-binding domain"/>
    <property type="match status" value="1"/>
</dbReference>
<dbReference type="InterPro" id="IPR006058">
    <property type="entry name" value="2Fe2S_fd_BS"/>
</dbReference>
<keyword evidence="3 7" id="KW-0560">Oxidoreductase</keyword>
<dbReference type="Gene3D" id="3.10.20.30">
    <property type="match status" value="1"/>
</dbReference>